<dbReference type="OrthoDB" id="3598281at2759"/>
<sequence>MGPSISASIEKKPTLKRKVPAKSNVRVKRESKTPKSSKTPPAAPVAHTWENCDGLEDFQRLALKEKAVQNAIGFLNDLASKIRLAVEQNPDVTDSSLKELQKWAEDKETAIQKHREFQILVGVAGSTGAGKTSLLNALLGASEFLPSSCEQAATAVVCQILWNHDETPGREYRAEFLQAVEDRRDIDEQEYEDEDLRTQDAAEAQKTIDGLIGKINTIWDLDPEDLKQMTPEKLLDSDAAVLNLLGTTLHLHRSDADELSRMVRPYLDSTAHRHGGEGERAFAAWPLVKHVRQYLRVDILKSGISLVDLPGLGDMNESRAAVAREFYESLAVTMIVAPIIRAADEKTAISLLGNYQELQLQMDGRFNKKGFAFVVSKTDDINVDGYLKRSQNVADSEVVQDYDVSKKLDEELRQLDAEVKARQKEFRKLNRHLKGVTKQVAIMVTNADLCIGTIRRLENELKTLKYQKKDARKQATVHRRLVSRAMKLRTTKSKQRERHRSRLIFHCTTMRNSAVQKRIVKDFEHRQRKFKGSRSSDASGDRNDEGVEVIPVSTVAFWQLQKNERMPGFPRDVYTGVPRTKSWLQEATLGRREEHLDSVLNSYATLLNWIQHWSQSQSVKTNMGFTKGDVEEILTPVHERFRELLQAQTVVGFHDQIMDIDPLRNKDDLAEICSKKAKRVVGRWHLLYPESETNTTHMHWQTYQANIRRDGGPFAGTKSEYHWIEQLVIPVLELIVEQWDEEFNNKLPALIKPMTTRVSLNWDSYMKEISSNLKDLDDKLLGPFERCPSSFQPIQKKLGDEVRRILGNIAGEAARCRVKLIRDLQDSMRPIFYEALSVRVKGSYAARRGLIMTKALQNGIEMFRIALHKMDKNLRKDKAQLPESFASLAATISESVRLQLSAVFEGVLPRGTGSKEGLSKRTKIQLRKEIQMLVVQWQASWKASCGGLEWVERPDPCHVPKDFDNEELDVSETSGSETDPGDLDDMDLDTDNEE</sequence>
<evidence type="ECO:0000256" key="1">
    <source>
        <dbReference type="SAM" id="Coils"/>
    </source>
</evidence>
<name>A0A3N2Q7N7_SODAK</name>
<dbReference type="InterPro" id="IPR027417">
    <property type="entry name" value="P-loop_NTPase"/>
</dbReference>
<gene>
    <name evidence="4" type="ORF">SODALDRAFT_374965</name>
</gene>
<dbReference type="PANTHER" id="PTHR36681">
    <property type="entry name" value="NUCLEAR GTPASE, GERMINAL CENTER-ASSOCIATED, TANDEM DUPLICATE 3"/>
    <property type="match status" value="1"/>
</dbReference>
<feature type="compositionally biased region" description="Acidic residues" evidence="2">
    <location>
        <begin position="979"/>
        <end position="994"/>
    </location>
</feature>
<evidence type="ECO:0000256" key="2">
    <source>
        <dbReference type="SAM" id="MobiDB-lite"/>
    </source>
</evidence>
<dbReference type="InterPro" id="IPR045063">
    <property type="entry name" value="Dynamin_N"/>
</dbReference>
<keyword evidence="5" id="KW-1185">Reference proteome</keyword>
<dbReference type="GeneID" id="39583196"/>
<dbReference type="AlphaFoldDB" id="A0A3N2Q7N7"/>
<dbReference type="SUPFAM" id="SSF52540">
    <property type="entry name" value="P-loop containing nucleoside triphosphate hydrolases"/>
    <property type="match status" value="1"/>
</dbReference>
<organism evidence="4 5">
    <name type="scientific">Sodiomyces alkalinus (strain CBS 110278 / VKM F-3762 / F11)</name>
    <name type="common">Alkaliphilic filamentous fungus</name>
    <dbReference type="NCBI Taxonomy" id="1314773"/>
    <lineage>
        <taxon>Eukaryota</taxon>
        <taxon>Fungi</taxon>
        <taxon>Dikarya</taxon>
        <taxon>Ascomycota</taxon>
        <taxon>Pezizomycotina</taxon>
        <taxon>Sordariomycetes</taxon>
        <taxon>Hypocreomycetidae</taxon>
        <taxon>Glomerellales</taxon>
        <taxon>Plectosphaerellaceae</taxon>
        <taxon>Sodiomyces</taxon>
    </lineage>
</organism>
<feature type="region of interest" description="Disordered" evidence="2">
    <location>
        <begin position="1"/>
        <end position="47"/>
    </location>
</feature>
<dbReference type="Proteomes" id="UP000272025">
    <property type="component" value="Unassembled WGS sequence"/>
</dbReference>
<feature type="domain" description="Dynamin N-terminal" evidence="3">
    <location>
        <begin position="121"/>
        <end position="350"/>
    </location>
</feature>
<dbReference type="Gene3D" id="3.40.50.300">
    <property type="entry name" value="P-loop containing nucleotide triphosphate hydrolases"/>
    <property type="match status" value="1"/>
</dbReference>
<keyword evidence="1" id="KW-0175">Coiled coil</keyword>
<dbReference type="Pfam" id="PF00350">
    <property type="entry name" value="Dynamin_N"/>
    <property type="match status" value="1"/>
</dbReference>
<evidence type="ECO:0000259" key="3">
    <source>
        <dbReference type="Pfam" id="PF00350"/>
    </source>
</evidence>
<dbReference type="PANTHER" id="PTHR36681:SF3">
    <property type="entry name" value="NUCLEAR GTPASE, GERMINAL CENTER-ASSOCIATED, TANDEM DUPLICATE 3"/>
    <property type="match status" value="1"/>
</dbReference>
<reference evidence="4 5" key="1">
    <citation type="journal article" date="2018" name="Mol. Ecol.">
        <title>The obligate alkalophilic soda-lake fungus Sodiomyces alkalinus has shifted to a protein diet.</title>
        <authorList>
            <person name="Grum-Grzhimaylo A.A."/>
            <person name="Falkoski D.L."/>
            <person name="van den Heuvel J."/>
            <person name="Valero-Jimenez C.A."/>
            <person name="Min B."/>
            <person name="Choi I.G."/>
            <person name="Lipzen A."/>
            <person name="Daum C.G."/>
            <person name="Aanen D.K."/>
            <person name="Tsang A."/>
            <person name="Henrissat B."/>
            <person name="Bilanenko E.N."/>
            <person name="de Vries R.P."/>
            <person name="van Kan J.A.L."/>
            <person name="Grigoriev I.V."/>
            <person name="Debets A.J.M."/>
        </authorList>
    </citation>
    <scope>NUCLEOTIDE SEQUENCE [LARGE SCALE GENOMIC DNA]</scope>
    <source>
        <strain evidence="4 5">F11</strain>
    </source>
</reference>
<dbReference type="EMBL" id="ML119051">
    <property type="protein sequence ID" value="ROT42678.1"/>
    <property type="molecule type" value="Genomic_DNA"/>
</dbReference>
<accession>A0A3N2Q7N7</accession>
<dbReference type="RefSeq" id="XP_028470484.1">
    <property type="nucleotide sequence ID" value="XM_028614718.1"/>
</dbReference>
<evidence type="ECO:0000313" key="4">
    <source>
        <dbReference type="EMBL" id="ROT42678.1"/>
    </source>
</evidence>
<feature type="region of interest" description="Disordered" evidence="2">
    <location>
        <begin position="526"/>
        <end position="545"/>
    </location>
</feature>
<evidence type="ECO:0000313" key="5">
    <source>
        <dbReference type="Proteomes" id="UP000272025"/>
    </source>
</evidence>
<protein>
    <recommendedName>
        <fullName evidence="3">Dynamin N-terminal domain-containing protein</fullName>
    </recommendedName>
</protein>
<proteinExistence type="predicted"/>
<feature type="coiled-coil region" evidence="1">
    <location>
        <begin position="405"/>
        <end position="474"/>
    </location>
</feature>
<feature type="region of interest" description="Disordered" evidence="2">
    <location>
        <begin position="958"/>
        <end position="994"/>
    </location>
</feature>